<evidence type="ECO:0000259" key="3">
    <source>
        <dbReference type="Pfam" id="PF14226"/>
    </source>
</evidence>
<dbReference type="Pfam" id="PF14226">
    <property type="entry name" value="DIOX_N"/>
    <property type="match status" value="1"/>
</dbReference>
<dbReference type="EMBL" id="KF312662">
    <property type="protein sequence ID" value="AGW24322.1"/>
    <property type="molecule type" value="Genomic_DNA"/>
</dbReference>
<evidence type="ECO:0000256" key="1">
    <source>
        <dbReference type="ARBA" id="ARBA00022723"/>
    </source>
</evidence>
<keyword evidence="1" id="KW-0479">Metal-binding</keyword>
<sequence>MAVSFVTTSPEEEDKPKLGLGNIQTPLIFNPSMLNLQANIPNQFIWPDDEKPSINVLELDVPLIDLQNLLSDPSSTLDASRLISEACKKHGFFLVVNHGISEELISDAMNTRAASLICLSPKNRGFLENPVRVLATQAVSPDASPPSFHGRRPFLSGFATT</sequence>
<feature type="domain" description="Non-haem dioxygenase N-terminal" evidence="3">
    <location>
        <begin position="61"/>
        <end position="110"/>
    </location>
</feature>
<dbReference type="InterPro" id="IPR026992">
    <property type="entry name" value="DIOX_N"/>
</dbReference>
<keyword evidence="2" id="KW-0408">Iron</keyword>
<dbReference type="Gene3D" id="2.60.120.330">
    <property type="entry name" value="B-lactam Antibiotic, Isopenicillin N Synthase, Chain"/>
    <property type="match status" value="1"/>
</dbReference>
<evidence type="ECO:0000313" key="4">
    <source>
        <dbReference type="EMBL" id="AGW24322.1"/>
    </source>
</evidence>
<reference evidence="4" key="1">
    <citation type="journal article" date="2013" name="Proc. Natl. Acad. Sci. U.S.A.">
        <title>Arabidopsis semidwarfs evolved from independent mutations in GA20ox1, ortholog to green revolution dwarf alleles in rice and barley.</title>
        <authorList>
            <person name="Barboza L."/>
            <person name="Effgen S."/>
            <person name="Alonso-Blanco C."/>
            <person name="Kooke R."/>
            <person name="Keurentjes J.J."/>
            <person name="Koornneef M."/>
            <person name="Alcazar R."/>
        </authorList>
    </citation>
    <scope>NUCLEOTIDE SEQUENCE</scope>
</reference>
<dbReference type="SUPFAM" id="SSF51197">
    <property type="entry name" value="Clavaminate synthase-like"/>
    <property type="match status" value="1"/>
</dbReference>
<protein>
    <submittedName>
        <fullName evidence="4">GA20ox1</fullName>
    </submittedName>
</protein>
<evidence type="ECO:0000256" key="2">
    <source>
        <dbReference type="ARBA" id="ARBA00023004"/>
    </source>
</evidence>
<proteinExistence type="predicted"/>
<dbReference type="InterPro" id="IPR027443">
    <property type="entry name" value="IPNS-like_sf"/>
</dbReference>
<name>U3N6G2_ARATH</name>
<dbReference type="AlphaFoldDB" id="U3N6G2"/>
<gene>
    <name evidence="4" type="primary">GA20ox1</name>
    <name evidence="4" type="ordered locus">At4g25420</name>
</gene>
<dbReference type="GO" id="GO:0046872">
    <property type="term" value="F:metal ion binding"/>
    <property type="evidence" value="ECO:0007669"/>
    <property type="project" value="UniProtKB-KW"/>
</dbReference>
<accession>U3N6G2</accession>
<organism evidence="4">
    <name type="scientific">Arabidopsis thaliana</name>
    <name type="common">Mouse-ear cress</name>
    <dbReference type="NCBI Taxonomy" id="3702"/>
    <lineage>
        <taxon>Eukaryota</taxon>
        <taxon>Viridiplantae</taxon>
        <taxon>Streptophyta</taxon>
        <taxon>Embryophyta</taxon>
        <taxon>Tracheophyta</taxon>
        <taxon>Spermatophyta</taxon>
        <taxon>Magnoliopsida</taxon>
        <taxon>eudicotyledons</taxon>
        <taxon>Gunneridae</taxon>
        <taxon>Pentapetalae</taxon>
        <taxon>rosids</taxon>
        <taxon>malvids</taxon>
        <taxon>Brassicales</taxon>
        <taxon>Brassicaceae</taxon>
        <taxon>Camelineae</taxon>
        <taxon>Arabidopsis</taxon>
    </lineage>
</organism>